<evidence type="ECO:0000256" key="1">
    <source>
        <dbReference type="SAM" id="Phobius"/>
    </source>
</evidence>
<evidence type="ECO:0000313" key="3">
    <source>
        <dbReference type="Proteomes" id="UP000799424"/>
    </source>
</evidence>
<reference evidence="2" key="1">
    <citation type="journal article" date="2020" name="Stud. Mycol.">
        <title>101 Dothideomycetes genomes: a test case for predicting lifestyles and emergence of pathogens.</title>
        <authorList>
            <person name="Haridas S."/>
            <person name="Albert R."/>
            <person name="Binder M."/>
            <person name="Bloem J."/>
            <person name="Labutti K."/>
            <person name="Salamov A."/>
            <person name="Andreopoulos B."/>
            <person name="Baker S."/>
            <person name="Barry K."/>
            <person name="Bills G."/>
            <person name="Bluhm B."/>
            <person name="Cannon C."/>
            <person name="Castanera R."/>
            <person name="Culley D."/>
            <person name="Daum C."/>
            <person name="Ezra D."/>
            <person name="Gonzalez J."/>
            <person name="Henrissat B."/>
            <person name="Kuo A."/>
            <person name="Liang C."/>
            <person name="Lipzen A."/>
            <person name="Lutzoni F."/>
            <person name="Magnuson J."/>
            <person name="Mondo S."/>
            <person name="Nolan M."/>
            <person name="Ohm R."/>
            <person name="Pangilinan J."/>
            <person name="Park H.-J."/>
            <person name="Ramirez L."/>
            <person name="Alfaro M."/>
            <person name="Sun H."/>
            <person name="Tritt A."/>
            <person name="Yoshinaga Y."/>
            <person name="Zwiers L.-H."/>
            <person name="Turgeon B."/>
            <person name="Goodwin S."/>
            <person name="Spatafora J."/>
            <person name="Crous P."/>
            <person name="Grigoriev I."/>
        </authorList>
    </citation>
    <scope>NUCLEOTIDE SEQUENCE</scope>
    <source>
        <strain evidence="2">CBS 113818</strain>
    </source>
</reference>
<dbReference type="Pfam" id="PF08560">
    <property type="entry name" value="DUF1757"/>
    <property type="match status" value="1"/>
</dbReference>
<dbReference type="OrthoDB" id="544298at2759"/>
<dbReference type="EMBL" id="MU006220">
    <property type="protein sequence ID" value="KAF2830037.1"/>
    <property type="molecule type" value="Genomic_DNA"/>
</dbReference>
<keyword evidence="1" id="KW-0472">Membrane</keyword>
<keyword evidence="1" id="KW-0812">Transmembrane</keyword>
<dbReference type="PANTHER" id="PTHR38636:SF1">
    <property type="entry name" value="CHLORIDE CHANNEL PROTEIN CLC-D"/>
    <property type="match status" value="1"/>
</dbReference>
<name>A0A6A7ABI9_9PLEO</name>
<evidence type="ECO:0000313" key="2">
    <source>
        <dbReference type="EMBL" id="KAF2830037.1"/>
    </source>
</evidence>
<dbReference type="PANTHER" id="PTHR38636">
    <property type="entry name" value="PROTEIN CBG20488"/>
    <property type="match status" value="1"/>
</dbReference>
<dbReference type="InterPro" id="IPR013869">
    <property type="entry name" value="DUF1757"/>
</dbReference>
<protein>
    <submittedName>
        <fullName evidence="2">Uncharacterized protein</fullName>
    </submittedName>
</protein>
<dbReference type="AlphaFoldDB" id="A0A6A7ABI9"/>
<keyword evidence="3" id="KW-1185">Reference proteome</keyword>
<sequence>MTSLFPHPTYAEDQPRASAILYLHVIRASSMTFAFFSLAQFPFTLLRNSYRKTSTSISTLVARTIQTSGRAFVIGSVVGALATWGRMRGREEIEWQDRAWRILENEGEVNTDWAVLTGATGGALVAAAAARRGAMPVSVGRAMLGGAGAGSSVGIPYMIATFARGRKPA</sequence>
<feature type="transmembrane region" description="Helical" evidence="1">
    <location>
        <begin position="142"/>
        <end position="163"/>
    </location>
</feature>
<feature type="transmembrane region" description="Helical" evidence="1">
    <location>
        <begin position="20"/>
        <end position="46"/>
    </location>
</feature>
<gene>
    <name evidence="2" type="ORF">CC86DRAFT_285578</name>
</gene>
<organism evidence="2 3">
    <name type="scientific">Ophiobolus disseminans</name>
    <dbReference type="NCBI Taxonomy" id="1469910"/>
    <lineage>
        <taxon>Eukaryota</taxon>
        <taxon>Fungi</taxon>
        <taxon>Dikarya</taxon>
        <taxon>Ascomycota</taxon>
        <taxon>Pezizomycotina</taxon>
        <taxon>Dothideomycetes</taxon>
        <taxon>Pleosporomycetidae</taxon>
        <taxon>Pleosporales</taxon>
        <taxon>Pleosporineae</taxon>
        <taxon>Phaeosphaeriaceae</taxon>
        <taxon>Ophiobolus</taxon>
    </lineage>
</organism>
<dbReference type="Proteomes" id="UP000799424">
    <property type="component" value="Unassembled WGS sequence"/>
</dbReference>
<keyword evidence="1" id="KW-1133">Transmembrane helix</keyword>
<accession>A0A6A7ABI9</accession>
<proteinExistence type="predicted"/>